<dbReference type="Pfam" id="PF13564">
    <property type="entry name" value="DoxX_2"/>
    <property type="match status" value="1"/>
</dbReference>
<evidence type="ECO:0000256" key="3">
    <source>
        <dbReference type="ARBA" id="ARBA00022989"/>
    </source>
</evidence>
<keyword evidence="4 5" id="KW-0472">Membrane</keyword>
<keyword evidence="3 5" id="KW-1133">Transmembrane helix</keyword>
<name>A0A4V3FJW6_9ACTN</name>
<proteinExistence type="predicted"/>
<protein>
    <submittedName>
        <fullName evidence="6">DoxX-like protein</fullName>
    </submittedName>
</protein>
<comment type="caution">
    <text evidence="6">The sequence shown here is derived from an EMBL/GenBank/DDBJ whole genome shotgun (WGS) entry which is preliminary data.</text>
</comment>
<dbReference type="OrthoDB" id="3576439at2"/>
<accession>A0A4V3FJW6</accession>
<feature type="transmembrane region" description="Helical" evidence="5">
    <location>
        <begin position="15"/>
        <end position="35"/>
    </location>
</feature>
<keyword evidence="2 5" id="KW-0812">Transmembrane</keyword>
<dbReference type="GO" id="GO:0016020">
    <property type="term" value="C:membrane"/>
    <property type="evidence" value="ECO:0007669"/>
    <property type="project" value="UniProtKB-SubCell"/>
</dbReference>
<dbReference type="Proteomes" id="UP000295151">
    <property type="component" value="Unassembled WGS sequence"/>
</dbReference>
<evidence type="ECO:0000313" key="6">
    <source>
        <dbReference type="EMBL" id="TDU87943.1"/>
    </source>
</evidence>
<comment type="subcellular location">
    <subcellularLocation>
        <location evidence="1">Membrane</location>
        <topology evidence="1">Multi-pass membrane protein</topology>
    </subcellularLocation>
</comment>
<sequence>MSTTMTTSRRIRPGIVTLWVAQVALAFFFVMAALPKLTADPAMVEQFGSIGAGQWFRYLVGSLELAGAIGLLIPRLCGLAASGLVGLMVGATITNVFVLGISPAIPLAFLVFAAAIAWFRRASVRELVRR</sequence>
<evidence type="ECO:0000256" key="1">
    <source>
        <dbReference type="ARBA" id="ARBA00004141"/>
    </source>
</evidence>
<feature type="transmembrane region" description="Helical" evidence="5">
    <location>
        <begin position="104"/>
        <end position="120"/>
    </location>
</feature>
<organism evidence="6 7">
    <name type="scientific">Kribbella voronezhensis</name>
    <dbReference type="NCBI Taxonomy" id="2512212"/>
    <lineage>
        <taxon>Bacteria</taxon>
        <taxon>Bacillati</taxon>
        <taxon>Actinomycetota</taxon>
        <taxon>Actinomycetes</taxon>
        <taxon>Propionibacteriales</taxon>
        <taxon>Kribbellaceae</taxon>
        <taxon>Kribbella</taxon>
    </lineage>
</organism>
<keyword evidence="7" id="KW-1185">Reference proteome</keyword>
<dbReference type="AlphaFoldDB" id="A0A4V3FJW6"/>
<reference evidence="6 7" key="1">
    <citation type="submission" date="2019-03" db="EMBL/GenBank/DDBJ databases">
        <title>Genomic Encyclopedia of Type Strains, Phase III (KMG-III): the genomes of soil and plant-associated and newly described type strains.</title>
        <authorList>
            <person name="Whitman W."/>
        </authorList>
    </citation>
    <scope>NUCLEOTIDE SEQUENCE [LARGE SCALE GENOMIC DNA]</scope>
    <source>
        <strain evidence="6 7">VKM Ac-2575</strain>
    </source>
</reference>
<evidence type="ECO:0000256" key="2">
    <source>
        <dbReference type="ARBA" id="ARBA00022692"/>
    </source>
</evidence>
<evidence type="ECO:0000256" key="4">
    <source>
        <dbReference type="ARBA" id="ARBA00023136"/>
    </source>
</evidence>
<evidence type="ECO:0000313" key="7">
    <source>
        <dbReference type="Proteomes" id="UP000295151"/>
    </source>
</evidence>
<dbReference type="InterPro" id="IPR032808">
    <property type="entry name" value="DoxX"/>
</dbReference>
<gene>
    <name evidence="6" type="ORF">EV138_1481</name>
</gene>
<evidence type="ECO:0000256" key="5">
    <source>
        <dbReference type="SAM" id="Phobius"/>
    </source>
</evidence>
<dbReference type="EMBL" id="SOCE01000001">
    <property type="protein sequence ID" value="TDU87943.1"/>
    <property type="molecule type" value="Genomic_DNA"/>
</dbReference>